<dbReference type="Gene3D" id="3.60.10.10">
    <property type="entry name" value="Endonuclease/exonuclease/phosphatase"/>
    <property type="match status" value="1"/>
</dbReference>
<dbReference type="SUPFAM" id="SSF56219">
    <property type="entry name" value="DNase I-like"/>
    <property type="match status" value="1"/>
</dbReference>
<name>A0ABQ4YEA8_9ASTR</name>
<evidence type="ECO:0000313" key="3">
    <source>
        <dbReference type="Proteomes" id="UP001151760"/>
    </source>
</evidence>
<dbReference type="PANTHER" id="PTHR33116">
    <property type="entry name" value="REVERSE TRANSCRIPTASE ZINC-BINDING DOMAIN-CONTAINING PROTEIN-RELATED-RELATED"/>
    <property type="match status" value="1"/>
</dbReference>
<dbReference type="EMBL" id="BQNB010010347">
    <property type="protein sequence ID" value="GJS76054.1"/>
    <property type="molecule type" value="Genomic_DNA"/>
</dbReference>
<keyword evidence="2" id="KW-0695">RNA-directed DNA polymerase</keyword>
<organism evidence="2 3">
    <name type="scientific">Tanacetum coccineum</name>
    <dbReference type="NCBI Taxonomy" id="301880"/>
    <lineage>
        <taxon>Eukaryota</taxon>
        <taxon>Viridiplantae</taxon>
        <taxon>Streptophyta</taxon>
        <taxon>Embryophyta</taxon>
        <taxon>Tracheophyta</taxon>
        <taxon>Spermatophyta</taxon>
        <taxon>Magnoliopsida</taxon>
        <taxon>eudicotyledons</taxon>
        <taxon>Gunneridae</taxon>
        <taxon>Pentapetalae</taxon>
        <taxon>asterids</taxon>
        <taxon>campanulids</taxon>
        <taxon>Asterales</taxon>
        <taxon>Asteraceae</taxon>
        <taxon>Asteroideae</taxon>
        <taxon>Anthemideae</taxon>
        <taxon>Anthemidinae</taxon>
        <taxon>Tanacetum</taxon>
    </lineage>
</organism>
<dbReference type="Proteomes" id="UP001151760">
    <property type="component" value="Unassembled WGS sequence"/>
</dbReference>
<sequence length="1166" mass="133154">MDVKFLGGNSNYQFVFSESVGNSGGILCVWEANVFHKDFVSVSDNFIALYGTWIPTKSKVLMIVIYAPQSPALKRVLWDYISSLISRWNGETVIMGDFNEVRSIDERLGSTFNHSSTRVFNNFISSSGLVEVKMEDYSFTWSLSSGKKMSKLDRFLVSEGILLLFPSITAICLDRHLSDHRPIILNEIRTDYGPVPFRTYHSWFLIAGFDTMVENAWNSFSHSDSNSLIRFKKKLQDLKKIIRTWIKDKKSHHNGVLNTIKEDLIRIDKNLDSGVCSDETLSNRRDLMHRLHVLKQLEVNDFAQKAKIKWAVEGDENTKFFHGIINKRRSQLSILGVFVDGDWRIDPEEVKEVFKEHFATRFKQPVHDRLKLNILFPNRLSNGQVEDLDRCVSRDEIRAAVWDCGENKSPGPDGYTFEFFRRYWNFIGPDFCSAVECFFSSGCFPKGSNASFIALIPKVMDAKFVTDFRPISLIGSVYKVVTKILANRLTTVISDLVSDSQSAFIANRQILDGPFILNELLSWCKRKKKQALIFKVDFAKAYDSVRWDYLLDVLHAFGFGPNWCKWIRGIFSSAMASILINGSPSSEFPFFCGLKQGDPLAPYLFILIMESLHISFSRAVSDGFFKGIDIQGSTSISHLFYADDAVFIGEWSEANLVNLVRILKCFYLASGLKINLIKSQLLGVGVPRYIVHQGASLVGCAVLQTPFKYLGISVGNQMSRKSAWENTIQKLHSRLSKWKVKTLSVGGRLTLLKSVLGSSPLYNMSIYKVPKGVLHDMESIRSKFFNGADLSERKITWVAWDRVLASKKNGGLGVSSFHALNRALLLKWVWRFISQDGSIWSRVIRAIYGTSIDLHSTKYTSNWCSILREVQVLSSKGFDFVSRCKKRVGNGCNTRFWLDIWVLDCPLSIRFPRIFALEIDKEVSVSVKMGANSIVDSFRRPIRDGVERQQWGDLSSILDTISLSSANDRWSCDVNGDGMFRVKDIRSSLDDIFLPSSALATRWVKYIPIKINIFIWRARLDRLPTRSNLANRGVVLDSLLCPICGSVPEDASHFLFQCGLSKLVFRKICRWWDLVPNDMSSISDWDVWFSGIRLPCKLRLILEGVFYVAWWHIWRFRNQSIFTETPPRCSVLFDDIVSRAFDWCVSRCNSSFSWDSWLKNPNLISL</sequence>
<accession>A0ABQ4YEA8</accession>
<keyword evidence="2" id="KW-0548">Nucleotidyltransferase</keyword>
<protein>
    <submittedName>
        <fullName evidence="2">RNA-directed DNA polymerase, eukaryota</fullName>
    </submittedName>
</protein>
<reference evidence="2" key="2">
    <citation type="submission" date="2022-01" db="EMBL/GenBank/DDBJ databases">
        <authorList>
            <person name="Yamashiro T."/>
            <person name="Shiraishi A."/>
            <person name="Satake H."/>
            <person name="Nakayama K."/>
        </authorList>
    </citation>
    <scope>NUCLEOTIDE SEQUENCE</scope>
</reference>
<keyword evidence="3" id="KW-1185">Reference proteome</keyword>
<comment type="caution">
    <text evidence="2">The sequence shown here is derived from an EMBL/GenBank/DDBJ whole genome shotgun (WGS) entry which is preliminary data.</text>
</comment>
<dbReference type="InterPro" id="IPR043502">
    <property type="entry name" value="DNA/RNA_pol_sf"/>
</dbReference>
<evidence type="ECO:0000313" key="2">
    <source>
        <dbReference type="EMBL" id="GJS76054.1"/>
    </source>
</evidence>
<feature type="domain" description="Reverse transcriptase" evidence="1">
    <location>
        <begin position="437"/>
        <end position="714"/>
    </location>
</feature>
<dbReference type="SUPFAM" id="SSF56672">
    <property type="entry name" value="DNA/RNA polymerases"/>
    <property type="match status" value="1"/>
</dbReference>
<dbReference type="CDD" id="cd01650">
    <property type="entry name" value="RT_nLTR_like"/>
    <property type="match status" value="1"/>
</dbReference>
<keyword evidence="2" id="KW-0808">Transferase</keyword>
<dbReference type="GO" id="GO:0003964">
    <property type="term" value="F:RNA-directed DNA polymerase activity"/>
    <property type="evidence" value="ECO:0007669"/>
    <property type="project" value="UniProtKB-KW"/>
</dbReference>
<dbReference type="InterPro" id="IPR026960">
    <property type="entry name" value="RVT-Znf"/>
</dbReference>
<dbReference type="InterPro" id="IPR000477">
    <property type="entry name" value="RT_dom"/>
</dbReference>
<evidence type="ECO:0000259" key="1">
    <source>
        <dbReference type="PROSITE" id="PS50878"/>
    </source>
</evidence>
<dbReference type="InterPro" id="IPR036691">
    <property type="entry name" value="Endo/exonu/phosph_ase_sf"/>
</dbReference>
<dbReference type="PANTHER" id="PTHR33116:SF78">
    <property type="entry name" value="OS12G0587133 PROTEIN"/>
    <property type="match status" value="1"/>
</dbReference>
<dbReference type="PROSITE" id="PS50878">
    <property type="entry name" value="RT_POL"/>
    <property type="match status" value="1"/>
</dbReference>
<dbReference type="Pfam" id="PF13966">
    <property type="entry name" value="zf-RVT"/>
    <property type="match status" value="1"/>
</dbReference>
<dbReference type="Pfam" id="PF00078">
    <property type="entry name" value="RVT_1"/>
    <property type="match status" value="1"/>
</dbReference>
<proteinExistence type="predicted"/>
<reference evidence="2" key="1">
    <citation type="journal article" date="2022" name="Int. J. Mol. Sci.">
        <title>Draft Genome of Tanacetum Coccineum: Genomic Comparison of Closely Related Tanacetum-Family Plants.</title>
        <authorList>
            <person name="Yamashiro T."/>
            <person name="Shiraishi A."/>
            <person name="Nakayama K."/>
            <person name="Satake H."/>
        </authorList>
    </citation>
    <scope>NUCLEOTIDE SEQUENCE</scope>
</reference>
<gene>
    <name evidence="2" type="ORF">Tco_0725935</name>
</gene>